<dbReference type="GO" id="GO:0005737">
    <property type="term" value="C:cytoplasm"/>
    <property type="evidence" value="ECO:0007669"/>
    <property type="project" value="TreeGrafter"/>
</dbReference>
<dbReference type="Proteomes" id="UP000001349">
    <property type="component" value="Chromosome"/>
</dbReference>
<reference evidence="2 3" key="1">
    <citation type="submission" date="2009-01" db="EMBL/GenBank/DDBJ databases">
        <title>Complete sequence of Clostridium cellulolyticum H10.</title>
        <authorList>
            <consortium name="US DOE Joint Genome Institute"/>
            <person name="Lucas S."/>
            <person name="Copeland A."/>
            <person name="Lapidus A."/>
            <person name="Glavina del Rio T."/>
            <person name="Dalin E."/>
            <person name="Tice H."/>
            <person name="Bruce D."/>
            <person name="Goodwin L."/>
            <person name="Pitluck S."/>
            <person name="Chertkov O."/>
            <person name="Saunders E."/>
            <person name="Brettin T."/>
            <person name="Detter J.C."/>
            <person name="Han C."/>
            <person name="Larimer F."/>
            <person name="Land M."/>
            <person name="Hauser L."/>
            <person name="Kyrpides N."/>
            <person name="Ivanova N."/>
            <person name="Zhou J."/>
            <person name="Richardson P."/>
        </authorList>
    </citation>
    <scope>NUCLEOTIDE SEQUENCE [LARGE SCALE GENOMIC DNA]</scope>
    <source>
        <strain evidence="3">ATCC 35319 / DSM 5812 / JCM 6584 / H10</strain>
    </source>
</reference>
<dbReference type="RefSeq" id="WP_012634865.1">
    <property type="nucleotide sequence ID" value="NC_011898.1"/>
</dbReference>
<accession>B8I5Y6</accession>
<evidence type="ECO:0000256" key="1">
    <source>
        <dbReference type="ARBA" id="ARBA00010105"/>
    </source>
</evidence>
<protein>
    <submittedName>
        <fullName evidence="2">Metal-dependent protein hydrolase</fullName>
    </submittedName>
</protein>
<dbReference type="PANTHER" id="PTHR11215">
    <property type="entry name" value="METAL DEPENDENT HYDROLASE - RELATED"/>
    <property type="match status" value="1"/>
</dbReference>
<name>B8I5Y6_RUMCH</name>
<sequence>MDTIKEFKKVGTHSGRFHADEVMATAILKQVFEIKLTRTRDPEILEKQDLIYDIGNGEFDHHQLEKEYRDNGTPYAACGLIWRKFGRQAILSKHPEVSENEIESIFRYVDAVLIEGIDAADNGIRTTENIIPTMCISAIIGGYNPTWDSPESVDAAFSDAVGFAEDILENLIDQKVSTLKARTFVIQAYNNRKRPELLILDNSYPWERTLKEIDINKEVLFVIYPKEEGFYIQTVREYGEVRRDRKSLPRQWAGKREEELCNIIGIKDAVFCHSSRFIAKAGSFESILKMADIAISMPETEIENRRADRSVFDILKLILKNKLVIKIRRNR</sequence>
<keyword evidence="3" id="KW-1185">Reference proteome</keyword>
<gene>
    <name evidence="2" type="ordered locus">Ccel_0419</name>
</gene>
<dbReference type="AlphaFoldDB" id="B8I5Y6"/>
<evidence type="ECO:0000313" key="3">
    <source>
        <dbReference type="Proteomes" id="UP000001349"/>
    </source>
</evidence>
<organism evidence="2 3">
    <name type="scientific">Ruminiclostridium cellulolyticum (strain ATCC 35319 / DSM 5812 / JCM 6584 / H10)</name>
    <name type="common">Clostridium cellulolyticum</name>
    <dbReference type="NCBI Taxonomy" id="394503"/>
    <lineage>
        <taxon>Bacteria</taxon>
        <taxon>Bacillati</taxon>
        <taxon>Bacillota</taxon>
        <taxon>Clostridia</taxon>
        <taxon>Eubacteriales</taxon>
        <taxon>Oscillospiraceae</taxon>
        <taxon>Ruminiclostridium</taxon>
    </lineage>
</organism>
<dbReference type="PANTHER" id="PTHR11215:SF1">
    <property type="entry name" value="MYG1 EXONUCLEASE"/>
    <property type="match status" value="1"/>
</dbReference>
<dbReference type="eggNOG" id="COG4286">
    <property type="taxonomic scope" value="Bacteria"/>
</dbReference>
<comment type="similarity">
    <text evidence="1">Belongs to the MYG1 family.</text>
</comment>
<proteinExistence type="inferred from homology"/>
<evidence type="ECO:0000313" key="2">
    <source>
        <dbReference type="EMBL" id="ACL74803.1"/>
    </source>
</evidence>
<dbReference type="EMBL" id="CP001348">
    <property type="protein sequence ID" value="ACL74803.1"/>
    <property type="molecule type" value="Genomic_DNA"/>
</dbReference>
<dbReference type="OrthoDB" id="183622at2"/>
<dbReference type="HOGENOM" id="CLU_051576_1_0_9"/>
<dbReference type="GO" id="GO:0016787">
    <property type="term" value="F:hydrolase activity"/>
    <property type="evidence" value="ECO:0007669"/>
    <property type="project" value="UniProtKB-KW"/>
</dbReference>
<dbReference type="STRING" id="394503.Ccel_0419"/>
<dbReference type="InterPro" id="IPR003226">
    <property type="entry name" value="MYG1_exonuclease"/>
</dbReference>
<keyword evidence="2" id="KW-0378">Hydrolase</keyword>
<dbReference type="KEGG" id="cce:Ccel_0419"/>
<dbReference type="Pfam" id="PF03690">
    <property type="entry name" value="MYG1_exonuc"/>
    <property type="match status" value="1"/>
</dbReference>